<name>A0A3G8ZLB3_9ACTN</name>
<accession>A0A3G8ZLB3</accession>
<protein>
    <submittedName>
        <fullName evidence="1">DUF4280 domain-containing protein</fullName>
    </submittedName>
</protein>
<dbReference type="EMBL" id="CP034170">
    <property type="protein sequence ID" value="AZI58000.1"/>
    <property type="molecule type" value="Genomic_DNA"/>
</dbReference>
<dbReference type="Proteomes" id="UP000268084">
    <property type="component" value="Chromosome"/>
</dbReference>
<keyword evidence="2" id="KW-1185">Reference proteome</keyword>
<reference evidence="1 2" key="2">
    <citation type="submission" date="2018-12" db="EMBL/GenBank/DDBJ databases">
        <title>Nakamurella antarcticus sp. nov., isolated from Antarctica South Shetland Islands soil.</title>
        <authorList>
            <person name="Peng F."/>
        </authorList>
    </citation>
    <scope>NUCLEOTIDE SEQUENCE [LARGE SCALE GENOMIC DNA]</scope>
    <source>
        <strain evidence="1 2">S14-144</strain>
    </source>
</reference>
<reference evidence="1 2" key="1">
    <citation type="submission" date="2018-11" db="EMBL/GenBank/DDBJ databases">
        <authorList>
            <person name="Da X."/>
        </authorList>
    </citation>
    <scope>NUCLEOTIDE SEQUENCE [LARGE SCALE GENOMIC DNA]</scope>
    <source>
        <strain evidence="1 2">S14-144</strain>
    </source>
</reference>
<dbReference type="AlphaFoldDB" id="A0A3G8ZLB3"/>
<proteinExistence type="predicted"/>
<sequence>MPNPCVTAGAMMQCSFGVAPSSLMVLPPRPLVEKKFAATILDIAPAVNIPPFGMCTSLSNPTVAAATAAALGILTPMPCIPLVPAPWTALAPQTQYGGVPALVAGATCNCAWGGVIVIGMPGSIRTQAG</sequence>
<evidence type="ECO:0000313" key="1">
    <source>
        <dbReference type="EMBL" id="AZI58000.1"/>
    </source>
</evidence>
<dbReference type="Pfam" id="PF14107">
    <property type="entry name" value="DUF4280"/>
    <property type="match status" value="1"/>
</dbReference>
<gene>
    <name evidence="1" type="ORF">EH165_07455</name>
</gene>
<dbReference type="RefSeq" id="WP_124798910.1">
    <property type="nucleotide sequence ID" value="NZ_CP034170.1"/>
</dbReference>
<dbReference type="InterPro" id="IPR025460">
    <property type="entry name" value="DUF4280"/>
</dbReference>
<evidence type="ECO:0000313" key="2">
    <source>
        <dbReference type="Proteomes" id="UP000268084"/>
    </source>
</evidence>
<dbReference type="KEGG" id="nak:EH165_07455"/>
<organism evidence="1 2">
    <name type="scientific">Nakamurella antarctica</name>
    <dbReference type="NCBI Taxonomy" id="1902245"/>
    <lineage>
        <taxon>Bacteria</taxon>
        <taxon>Bacillati</taxon>
        <taxon>Actinomycetota</taxon>
        <taxon>Actinomycetes</taxon>
        <taxon>Nakamurellales</taxon>
        <taxon>Nakamurellaceae</taxon>
        <taxon>Nakamurella</taxon>
    </lineage>
</organism>
<dbReference type="OrthoDB" id="4825649at2"/>